<reference evidence="1" key="1">
    <citation type="submission" date="2016-08" db="EMBL/GenBank/DDBJ databases">
        <authorList>
            <person name="Seilhamer J.J."/>
        </authorList>
    </citation>
    <scope>NUCLEOTIDE SEQUENCE</scope>
    <source>
        <strain evidence="1">86</strain>
    </source>
</reference>
<dbReference type="RefSeq" id="WP_100081270.1">
    <property type="nucleotide sequence ID" value="NZ_LT608334.1"/>
</dbReference>
<proteinExistence type="predicted"/>
<gene>
    <name evidence="1" type="ORF">KL86PLE_20095</name>
</gene>
<sequence>MTDFATRVREEARLIILRTLAGEASASSNSSLLQSALESWGISKSREWVHAELRQLADVGAVTAEAQGSVLLVTLTQRGLDHVDRKIALDGVKRPSLSIV</sequence>
<protein>
    <recommendedName>
        <fullName evidence="2">ArsR family transcriptional regulator</fullName>
    </recommendedName>
</protein>
<accession>A0A212LD74</accession>
<organism evidence="1">
    <name type="scientific">uncultured Pleomorphomonas sp</name>
    <dbReference type="NCBI Taxonomy" id="442121"/>
    <lineage>
        <taxon>Bacteria</taxon>
        <taxon>Pseudomonadati</taxon>
        <taxon>Pseudomonadota</taxon>
        <taxon>Alphaproteobacteria</taxon>
        <taxon>Hyphomicrobiales</taxon>
        <taxon>Pleomorphomonadaceae</taxon>
        <taxon>Pleomorphomonas</taxon>
        <taxon>environmental samples</taxon>
    </lineage>
</organism>
<evidence type="ECO:0008006" key="2">
    <source>
        <dbReference type="Google" id="ProtNLM"/>
    </source>
</evidence>
<dbReference type="Gene3D" id="1.10.10.10">
    <property type="entry name" value="Winged helix-like DNA-binding domain superfamily/Winged helix DNA-binding domain"/>
    <property type="match status" value="1"/>
</dbReference>
<dbReference type="EMBL" id="FMJD01000006">
    <property type="protein sequence ID" value="SCM75428.1"/>
    <property type="molecule type" value="Genomic_DNA"/>
</dbReference>
<evidence type="ECO:0000313" key="1">
    <source>
        <dbReference type="EMBL" id="SCM75428.1"/>
    </source>
</evidence>
<name>A0A212LD74_9HYPH</name>
<dbReference type="InterPro" id="IPR036388">
    <property type="entry name" value="WH-like_DNA-bd_sf"/>
</dbReference>
<dbReference type="AlphaFoldDB" id="A0A212LD74"/>